<evidence type="ECO:0000256" key="1">
    <source>
        <dbReference type="SAM" id="Phobius"/>
    </source>
</evidence>
<dbReference type="AlphaFoldDB" id="A0A9N9BD69"/>
<comment type="caution">
    <text evidence="2">The sequence shown here is derived from an EMBL/GenBank/DDBJ whole genome shotgun (WGS) entry which is preliminary data.</text>
</comment>
<accession>A0A9N9BD69</accession>
<evidence type="ECO:0000313" key="3">
    <source>
        <dbReference type="Proteomes" id="UP000789342"/>
    </source>
</evidence>
<gene>
    <name evidence="2" type="ORF">AMORRO_LOCUS6049</name>
</gene>
<reference evidence="2" key="1">
    <citation type="submission" date="2021-06" db="EMBL/GenBank/DDBJ databases">
        <authorList>
            <person name="Kallberg Y."/>
            <person name="Tangrot J."/>
            <person name="Rosling A."/>
        </authorList>
    </citation>
    <scope>NUCLEOTIDE SEQUENCE</scope>
    <source>
        <strain evidence="2">CL551</strain>
    </source>
</reference>
<sequence length="52" mass="5788">MSRFFSKPVVRAIIGTASWIPVIVFFLDHGYTLGSISGRSMQPTFNPDSNKL</sequence>
<dbReference type="OrthoDB" id="308440at2759"/>
<protein>
    <submittedName>
        <fullName evidence="2">12160_t:CDS:1</fullName>
    </submittedName>
</protein>
<keyword evidence="1" id="KW-0812">Transmembrane</keyword>
<keyword evidence="1" id="KW-0472">Membrane</keyword>
<evidence type="ECO:0000313" key="2">
    <source>
        <dbReference type="EMBL" id="CAG8561725.1"/>
    </source>
</evidence>
<keyword evidence="1" id="KW-1133">Transmembrane helix</keyword>
<name>A0A9N9BD69_9GLOM</name>
<feature type="non-terminal residue" evidence="2">
    <location>
        <position position="52"/>
    </location>
</feature>
<feature type="transmembrane region" description="Helical" evidence="1">
    <location>
        <begin position="12"/>
        <end position="31"/>
    </location>
</feature>
<dbReference type="EMBL" id="CAJVPV010003880">
    <property type="protein sequence ID" value="CAG8561725.1"/>
    <property type="molecule type" value="Genomic_DNA"/>
</dbReference>
<organism evidence="2 3">
    <name type="scientific">Acaulospora morrowiae</name>
    <dbReference type="NCBI Taxonomy" id="94023"/>
    <lineage>
        <taxon>Eukaryota</taxon>
        <taxon>Fungi</taxon>
        <taxon>Fungi incertae sedis</taxon>
        <taxon>Mucoromycota</taxon>
        <taxon>Glomeromycotina</taxon>
        <taxon>Glomeromycetes</taxon>
        <taxon>Diversisporales</taxon>
        <taxon>Acaulosporaceae</taxon>
        <taxon>Acaulospora</taxon>
    </lineage>
</organism>
<keyword evidence="3" id="KW-1185">Reference proteome</keyword>
<dbReference type="Proteomes" id="UP000789342">
    <property type="component" value="Unassembled WGS sequence"/>
</dbReference>
<proteinExistence type="predicted"/>